<dbReference type="SUPFAM" id="SSF110849">
    <property type="entry name" value="ParB/Sulfiredoxin"/>
    <property type="match status" value="1"/>
</dbReference>
<name>A0A1E8DYG3_9GAMM</name>
<protein>
    <recommendedName>
        <fullName evidence="3">Chromosome partitioning protein ParB</fullName>
    </recommendedName>
</protein>
<proteinExistence type="predicted"/>
<comment type="caution">
    <text evidence="1">The sequence shown here is derived from an EMBL/GenBank/DDBJ whole genome shotgun (WGS) entry which is preliminary data.</text>
</comment>
<reference evidence="1 2" key="1">
    <citation type="submission" date="2016-10" db="EMBL/GenBank/DDBJ databases">
        <title>Genome of airborne Acinetobacter sp. 5-2Ac02 in the hospital environment: Species near to Acinetobacter towneri.</title>
        <authorList>
            <person name="Barbosa B."/>
            <person name="Fernandez-Garcia L."/>
            <person name="Gato E."/>
            <person name="Leao R."/>
            <person name="Albano R."/>
            <person name="Fernandez B."/>
            <person name="Fernandez-Cuenca F."/>
            <person name="Marques E."/>
            <person name="Tomas M."/>
        </authorList>
    </citation>
    <scope>NUCLEOTIDE SEQUENCE [LARGE SCALE GENOMIC DNA]</scope>
    <source>
        <strain evidence="1 2">5-2Ac02</strain>
    </source>
</reference>
<accession>A0A1E8DYG3</accession>
<organism evidence="1 2">
    <name type="scientific">Acinetobacter towneri</name>
    <dbReference type="NCBI Taxonomy" id="202956"/>
    <lineage>
        <taxon>Bacteria</taxon>
        <taxon>Pseudomonadati</taxon>
        <taxon>Pseudomonadota</taxon>
        <taxon>Gammaproteobacteria</taxon>
        <taxon>Moraxellales</taxon>
        <taxon>Moraxellaceae</taxon>
        <taxon>Acinetobacter</taxon>
    </lineage>
</organism>
<dbReference type="Proteomes" id="UP000186931">
    <property type="component" value="Unassembled WGS sequence"/>
</dbReference>
<evidence type="ECO:0000313" key="2">
    <source>
        <dbReference type="Proteomes" id="UP000186931"/>
    </source>
</evidence>
<sequence length="125" mass="14465">MRKQYHFRHVEADTYIWDISHLLELTLNFPIRQVALSNIQELEEAYWYPNTHPTTQDIIAHMQLIQAADLAYPIILCTQGRVMDGMHRVAKAKMLGQTSIAAVQFEIDPAPDFINVHEDDLIYAD</sequence>
<dbReference type="EMBL" id="MKQS01000050">
    <property type="protein sequence ID" value="OFE42369.1"/>
    <property type="molecule type" value="Genomic_DNA"/>
</dbReference>
<gene>
    <name evidence="1" type="ORF">BJN41_14300</name>
</gene>
<evidence type="ECO:0000313" key="1">
    <source>
        <dbReference type="EMBL" id="OFE42369.1"/>
    </source>
</evidence>
<dbReference type="InterPro" id="IPR036086">
    <property type="entry name" value="ParB/Sulfiredoxin_sf"/>
</dbReference>
<evidence type="ECO:0008006" key="3">
    <source>
        <dbReference type="Google" id="ProtNLM"/>
    </source>
</evidence>
<dbReference type="RefSeq" id="WP_070155932.1">
    <property type="nucleotide sequence ID" value="NZ_MKQS01000050.1"/>
</dbReference>
<dbReference type="AlphaFoldDB" id="A0A1E8DYG3"/>